<evidence type="ECO:0000313" key="2">
    <source>
        <dbReference type="Proteomes" id="UP000616151"/>
    </source>
</evidence>
<sequence>MTGQPGLDVGIFDMIIETGDAQARTQLAVELAGLLNDPEAPENERDCVVPVMLKLTTDPVKEVRRTLAETIVAAKDLHSDILFSIIADEDDIALPFLAETPALDHWKMRSIARVGDTARQVTLAKRPDLDDDVVKEIATQADLAACLTLFDNEQCILSDRNCRILYARFGRVQEIIDRLLSLDTLPLDIRILQAKRASNQVHQLMAERGWVPANDAADMVADAEERAILQILDGANDVELPSLIRFMTGRSMLTASMVMRSACVGNMRIVESAVAHLANVTVAKAQDALYGSTSAFNSLYRNSGLPQTCTGLIRAAGQVERELRDAKRVLSEENFARRLIEQVMTGDGAMPAAERAKYLDFIGRYSGERIRLIANRLREGLVSAA</sequence>
<reference evidence="1" key="1">
    <citation type="submission" date="2021-01" db="EMBL/GenBank/DDBJ databases">
        <authorList>
            <person name="Sun Q."/>
        </authorList>
    </citation>
    <scope>NUCLEOTIDE SEQUENCE</scope>
    <source>
        <strain evidence="1">YIM B02566</strain>
    </source>
</reference>
<keyword evidence="2" id="KW-1185">Reference proteome</keyword>
<evidence type="ECO:0000313" key="1">
    <source>
        <dbReference type="EMBL" id="MBK1865045.1"/>
    </source>
</evidence>
<gene>
    <name evidence="1" type="ORF">JHL16_01675</name>
</gene>
<name>A0ACC5QXD1_9HYPH</name>
<proteinExistence type="predicted"/>
<comment type="caution">
    <text evidence="1">The sequence shown here is derived from an EMBL/GenBank/DDBJ whole genome shotgun (WGS) entry which is preliminary data.</text>
</comment>
<protein>
    <submittedName>
        <fullName evidence="1">DUF2336 domain-containing protein</fullName>
    </submittedName>
</protein>
<accession>A0ACC5QXD1</accession>
<dbReference type="EMBL" id="JAENHL010000004">
    <property type="protein sequence ID" value="MBK1865045.1"/>
    <property type="molecule type" value="Genomic_DNA"/>
</dbReference>
<dbReference type="Proteomes" id="UP000616151">
    <property type="component" value="Unassembled WGS sequence"/>
</dbReference>
<organism evidence="1 2">
    <name type="scientific">Taklimakanibacter albus</name>
    <dbReference type="NCBI Taxonomy" id="2800327"/>
    <lineage>
        <taxon>Bacteria</taxon>
        <taxon>Pseudomonadati</taxon>
        <taxon>Pseudomonadota</taxon>
        <taxon>Alphaproteobacteria</taxon>
        <taxon>Hyphomicrobiales</taxon>
        <taxon>Aestuariivirgaceae</taxon>
        <taxon>Taklimakanibacter</taxon>
    </lineage>
</organism>